<dbReference type="Proteomes" id="UP000708208">
    <property type="component" value="Unassembled WGS sequence"/>
</dbReference>
<dbReference type="GO" id="GO:0008171">
    <property type="term" value="F:O-methyltransferase activity"/>
    <property type="evidence" value="ECO:0007669"/>
    <property type="project" value="InterPro"/>
</dbReference>
<keyword evidence="2" id="KW-0808">Transferase</keyword>
<dbReference type="Pfam" id="PF01596">
    <property type="entry name" value="Methyltransf_3"/>
    <property type="match status" value="1"/>
</dbReference>
<feature type="non-terminal residue" evidence="4">
    <location>
        <position position="159"/>
    </location>
</feature>
<evidence type="ECO:0000256" key="3">
    <source>
        <dbReference type="ARBA" id="ARBA00022691"/>
    </source>
</evidence>
<accession>A0A8J2KQR7</accession>
<dbReference type="InterPro" id="IPR002935">
    <property type="entry name" value="SAM_O-MeTrfase"/>
</dbReference>
<keyword evidence="1" id="KW-0489">Methyltransferase</keyword>
<evidence type="ECO:0000313" key="5">
    <source>
        <dbReference type="Proteomes" id="UP000708208"/>
    </source>
</evidence>
<name>A0A8J2KQR7_9HEXA</name>
<sequence>LVPVSAVRYTLFLIETISQNYTVLVLWKRGRGFKNVGEPDSLQEVLATKLEEVARLNKDPQVAKKLKGCIDFVEGLESFLKDSASEAAPVQRKILTDTYKEPWAENYETGKTTVNFRPSWATGYHEGQFLRIAAQITKAKRILEIGTFTGHSAVALALS</sequence>
<keyword evidence="3" id="KW-0949">S-adenosyl-L-methionine</keyword>
<dbReference type="AlphaFoldDB" id="A0A8J2KQR7"/>
<evidence type="ECO:0000313" key="4">
    <source>
        <dbReference type="EMBL" id="CAG7819570.1"/>
    </source>
</evidence>
<comment type="caution">
    <text evidence="4">The sequence shown here is derived from an EMBL/GenBank/DDBJ whole genome shotgun (WGS) entry which is preliminary data.</text>
</comment>
<organism evidence="4 5">
    <name type="scientific">Allacma fusca</name>
    <dbReference type="NCBI Taxonomy" id="39272"/>
    <lineage>
        <taxon>Eukaryota</taxon>
        <taxon>Metazoa</taxon>
        <taxon>Ecdysozoa</taxon>
        <taxon>Arthropoda</taxon>
        <taxon>Hexapoda</taxon>
        <taxon>Collembola</taxon>
        <taxon>Symphypleona</taxon>
        <taxon>Sminthuridae</taxon>
        <taxon>Allacma</taxon>
    </lineage>
</organism>
<feature type="non-terminal residue" evidence="4">
    <location>
        <position position="1"/>
    </location>
</feature>
<reference evidence="4" key="1">
    <citation type="submission" date="2021-06" db="EMBL/GenBank/DDBJ databases">
        <authorList>
            <person name="Hodson N. C."/>
            <person name="Mongue J. A."/>
            <person name="Jaron S. K."/>
        </authorList>
    </citation>
    <scope>NUCLEOTIDE SEQUENCE</scope>
</reference>
<dbReference type="EMBL" id="CAJVCH010453235">
    <property type="protein sequence ID" value="CAG7819570.1"/>
    <property type="molecule type" value="Genomic_DNA"/>
</dbReference>
<keyword evidence="5" id="KW-1185">Reference proteome</keyword>
<gene>
    <name evidence="4" type="ORF">AFUS01_LOCUS30008</name>
</gene>
<dbReference type="OrthoDB" id="10251242at2759"/>
<proteinExistence type="predicted"/>
<dbReference type="GO" id="GO:0032259">
    <property type="term" value="P:methylation"/>
    <property type="evidence" value="ECO:0007669"/>
    <property type="project" value="UniProtKB-KW"/>
</dbReference>
<evidence type="ECO:0000256" key="2">
    <source>
        <dbReference type="ARBA" id="ARBA00022679"/>
    </source>
</evidence>
<evidence type="ECO:0000256" key="1">
    <source>
        <dbReference type="ARBA" id="ARBA00022603"/>
    </source>
</evidence>
<protein>
    <submittedName>
        <fullName evidence="4">Uncharacterized protein</fullName>
    </submittedName>
</protein>